<gene>
    <name evidence="2" type="ORF">F5X68DRAFT_228203</name>
</gene>
<dbReference type="OrthoDB" id="2422134at2759"/>
<dbReference type="Pfam" id="PF12296">
    <property type="entry name" value="HsbA"/>
    <property type="match status" value="1"/>
</dbReference>
<proteinExistence type="predicted"/>
<name>A0A9P8VHW9_9PEZI</name>
<feature type="chain" id="PRO_5040226109" evidence="1">
    <location>
        <begin position="20"/>
        <end position="165"/>
    </location>
</feature>
<dbReference type="EMBL" id="JAGSXJ010000003">
    <property type="protein sequence ID" value="KAH6693794.1"/>
    <property type="molecule type" value="Genomic_DNA"/>
</dbReference>
<dbReference type="AlphaFoldDB" id="A0A9P8VHW9"/>
<reference evidence="2" key="1">
    <citation type="journal article" date="2021" name="Nat. Commun.">
        <title>Genetic determinants of endophytism in the Arabidopsis root mycobiome.</title>
        <authorList>
            <person name="Mesny F."/>
            <person name="Miyauchi S."/>
            <person name="Thiergart T."/>
            <person name="Pickel B."/>
            <person name="Atanasova L."/>
            <person name="Karlsson M."/>
            <person name="Huettel B."/>
            <person name="Barry K.W."/>
            <person name="Haridas S."/>
            <person name="Chen C."/>
            <person name="Bauer D."/>
            <person name="Andreopoulos W."/>
            <person name="Pangilinan J."/>
            <person name="LaButti K."/>
            <person name="Riley R."/>
            <person name="Lipzen A."/>
            <person name="Clum A."/>
            <person name="Drula E."/>
            <person name="Henrissat B."/>
            <person name="Kohler A."/>
            <person name="Grigoriev I.V."/>
            <person name="Martin F.M."/>
            <person name="Hacquard S."/>
        </authorList>
    </citation>
    <scope>NUCLEOTIDE SEQUENCE</scope>
    <source>
        <strain evidence="2">MPI-SDFR-AT-0117</strain>
    </source>
</reference>
<dbReference type="Proteomes" id="UP000770015">
    <property type="component" value="Unassembled WGS sequence"/>
</dbReference>
<dbReference type="PANTHER" id="PTHR38123">
    <property type="entry name" value="CELL WALL SERINE-THREONINE-RICH GALACTOMANNOPROTEIN MP1 (AFU_ORTHOLOGUE AFUA_4G03240)"/>
    <property type="match status" value="1"/>
</dbReference>
<sequence>MRFASAILPFTLLATSVVGQLTVLRGVLTDIQADVEVYGDAFTAGSGPDITASGNELLATAQAGIPIVQGATAIGLIEAIQLRSTIESLQVSVDDTYGTAVSQVAVVDALGLKAATQAAFIAQRATVATLGAALVSKVPALVRATAQGFVDEIDATIAAAIAAYA</sequence>
<dbReference type="GO" id="GO:0005576">
    <property type="term" value="C:extracellular region"/>
    <property type="evidence" value="ECO:0007669"/>
    <property type="project" value="TreeGrafter"/>
</dbReference>
<keyword evidence="3" id="KW-1185">Reference proteome</keyword>
<organism evidence="2 3">
    <name type="scientific">Plectosphaerella plurivora</name>
    <dbReference type="NCBI Taxonomy" id="936078"/>
    <lineage>
        <taxon>Eukaryota</taxon>
        <taxon>Fungi</taxon>
        <taxon>Dikarya</taxon>
        <taxon>Ascomycota</taxon>
        <taxon>Pezizomycotina</taxon>
        <taxon>Sordariomycetes</taxon>
        <taxon>Hypocreomycetidae</taxon>
        <taxon>Glomerellales</taxon>
        <taxon>Plectosphaerellaceae</taxon>
        <taxon>Plectosphaerella</taxon>
    </lineage>
</organism>
<protein>
    <submittedName>
        <fullName evidence="2">Uncharacterized protein</fullName>
    </submittedName>
</protein>
<feature type="signal peptide" evidence="1">
    <location>
        <begin position="1"/>
        <end position="19"/>
    </location>
</feature>
<evidence type="ECO:0000256" key="1">
    <source>
        <dbReference type="SAM" id="SignalP"/>
    </source>
</evidence>
<evidence type="ECO:0000313" key="2">
    <source>
        <dbReference type="EMBL" id="KAH6693794.1"/>
    </source>
</evidence>
<dbReference type="InterPro" id="IPR021054">
    <property type="entry name" value="Cell_wall_mannoprotein_1"/>
</dbReference>
<keyword evidence="1" id="KW-0732">Signal</keyword>
<accession>A0A9P8VHW9</accession>
<dbReference type="PANTHER" id="PTHR38123:SF1">
    <property type="entry name" value="HYDROPHOBIC SURFACE BINDING PROTEIN"/>
    <property type="match status" value="1"/>
</dbReference>
<dbReference type="Gene3D" id="1.20.1280.140">
    <property type="match status" value="1"/>
</dbReference>
<comment type="caution">
    <text evidence="2">The sequence shown here is derived from an EMBL/GenBank/DDBJ whole genome shotgun (WGS) entry which is preliminary data.</text>
</comment>
<evidence type="ECO:0000313" key="3">
    <source>
        <dbReference type="Proteomes" id="UP000770015"/>
    </source>
</evidence>